<dbReference type="EMBL" id="JBBPDW010000050">
    <property type="protein sequence ID" value="KAK7532650.1"/>
    <property type="molecule type" value="Genomic_DNA"/>
</dbReference>
<accession>A0ABR1LFI4</accession>
<reference evidence="2 3" key="1">
    <citation type="submission" date="2024-04" db="EMBL/GenBank/DDBJ databases">
        <title>Phyllosticta paracitricarpa is synonymous to the EU quarantine fungus P. citricarpa based on phylogenomic analyses.</title>
        <authorList>
            <consortium name="Lawrence Berkeley National Laboratory"/>
            <person name="Van Ingen-Buijs V.A."/>
            <person name="Van Westerhoven A.C."/>
            <person name="Haridas S."/>
            <person name="Skiadas P."/>
            <person name="Martin F."/>
            <person name="Groenewald J.Z."/>
            <person name="Crous P.W."/>
            <person name="Seidl M.F."/>
        </authorList>
    </citation>
    <scope>NUCLEOTIDE SEQUENCE [LARGE SCALE GENOMIC DNA]</scope>
    <source>
        <strain evidence="2 3">CBS 122670</strain>
    </source>
</reference>
<dbReference type="Proteomes" id="UP001365128">
    <property type="component" value="Unassembled WGS sequence"/>
</dbReference>
<feature type="compositionally biased region" description="Basic residues" evidence="1">
    <location>
        <begin position="122"/>
        <end position="132"/>
    </location>
</feature>
<protein>
    <submittedName>
        <fullName evidence="2">Uncharacterized protein</fullName>
    </submittedName>
</protein>
<proteinExistence type="predicted"/>
<feature type="region of interest" description="Disordered" evidence="1">
    <location>
        <begin position="122"/>
        <end position="191"/>
    </location>
</feature>
<name>A0ABR1LFI4_9PEZI</name>
<evidence type="ECO:0000313" key="2">
    <source>
        <dbReference type="EMBL" id="KAK7532650.1"/>
    </source>
</evidence>
<keyword evidence="3" id="KW-1185">Reference proteome</keyword>
<evidence type="ECO:0000256" key="1">
    <source>
        <dbReference type="SAM" id="MobiDB-lite"/>
    </source>
</evidence>
<evidence type="ECO:0000313" key="3">
    <source>
        <dbReference type="Proteomes" id="UP001365128"/>
    </source>
</evidence>
<feature type="compositionally biased region" description="Polar residues" evidence="1">
    <location>
        <begin position="181"/>
        <end position="190"/>
    </location>
</feature>
<comment type="caution">
    <text evidence="2">The sequence shown here is derived from an EMBL/GenBank/DDBJ whole genome shotgun (WGS) entry which is preliminary data.</text>
</comment>
<sequence length="223" mass="25275">MALPSRRGEEIKGECLMLKDRLEGRICNPGSPVSRATSRDVEVSPFSAARCTMKTTWRRKRAKVDPKGAFGRDDEVADIRTEKQTTAKTKANTTTHQTYQHTHLTNHPHASNQVPEIRRIHHHHHHHHHHHEKLQTNAPPIPSRTVQQTKPSTTPTRSRSPRHPPVCPLRFTSPRLAPPLHTTSTPPITHTQKRYAPTLLLLPTLLLSPRPHLHPNPSLSVVF</sequence>
<organism evidence="2 3">
    <name type="scientific">Phyllosticta citricarpa</name>
    <dbReference type="NCBI Taxonomy" id="55181"/>
    <lineage>
        <taxon>Eukaryota</taxon>
        <taxon>Fungi</taxon>
        <taxon>Dikarya</taxon>
        <taxon>Ascomycota</taxon>
        <taxon>Pezizomycotina</taxon>
        <taxon>Dothideomycetes</taxon>
        <taxon>Dothideomycetes incertae sedis</taxon>
        <taxon>Botryosphaeriales</taxon>
        <taxon>Phyllostictaceae</taxon>
        <taxon>Phyllosticta</taxon>
    </lineage>
</organism>
<gene>
    <name evidence="2" type="ORF">IWX46DRAFT_353830</name>
</gene>